<feature type="transmembrane region" description="Helical" evidence="8">
    <location>
        <begin position="141"/>
        <end position="161"/>
    </location>
</feature>
<feature type="transmembrane region" description="Helical" evidence="8">
    <location>
        <begin position="182"/>
        <end position="200"/>
    </location>
</feature>
<evidence type="ECO:0000256" key="3">
    <source>
        <dbReference type="ARBA" id="ARBA00022692"/>
    </source>
</evidence>
<dbReference type="GO" id="GO:0046513">
    <property type="term" value="P:ceramide biosynthetic process"/>
    <property type="evidence" value="ECO:0007669"/>
    <property type="project" value="InterPro"/>
</dbReference>
<reference evidence="10" key="1">
    <citation type="submission" date="2019-07" db="EMBL/GenBank/DDBJ databases">
        <title>Hyphodiscus hymeniophilus genome sequencing and assembly.</title>
        <authorList>
            <person name="Kramer G."/>
            <person name="Nodwell J."/>
        </authorList>
    </citation>
    <scope>NUCLEOTIDE SEQUENCE</scope>
    <source>
        <strain evidence="10">ATCC 34498</strain>
    </source>
</reference>
<dbReference type="AlphaFoldDB" id="A0A9P6VDJ9"/>
<organism evidence="10 11">
    <name type="scientific">Hyphodiscus hymeniophilus</name>
    <dbReference type="NCBI Taxonomy" id="353542"/>
    <lineage>
        <taxon>Eukaryota</taxon>
        <taxon>Fungi</taxon>
        <taxon>Dikarya</taxon>
        <taxon>Ascomycota</taxon>
        <taxon>Pezizomycotina</taxon>
        <taxon>Leotiomycetes</taxon>
        <taxon>Helotiales</taxon>
        <taxon>Hyphodiscaceae</taxon>
        <taxon>Hyphodiscus</taxon>
    </lineage>
</organism>
<evidence type="ECO:0000313" key="11">
    <source>
        <dbReference type="Proteomes" id="UP000785200"/>
    </source>
</evidence>
<dbReference type="PROSITE" id="PS50922">
    <property type="entry name" value="TLC"/>
    <property type="match status" value="1"/>
</dbReference>
<protein>
    <submittedName>
        <fullName evidence="10">N-acyltransferase</fullName>
    </submittedName>
</protein>
<sequence>MSNPSPTRLKDEFEVEAQMLHQDVHSNGGKEQKFHRDSSNNYPSKTLLIKRKAKRKDDGPLEIVCGFLVEHQIGMARVLLYYRDLQLTRTAGLAVNLLMLLALTHLSFPRARRHTRKFFELSYFNSETGDYRAGWNDAWMVSFWIVVFTGLRASVMDYFFIPFAKKCNIKSERNQTRFAEQAWLLIYYLVFWTLGMYIYVKSDYWLNLKDMWTNWPNREISRLSKWYILVQYAFWLQQILVINIEERRKDHWQMFSHHIVTTMLIFTSYGYHQTKVANVILCLMDVVDLFFPTAKCLKYLGFTWICDVLFGIFMVTWIAARHVAYLTVCYSVYSHLPANTNFGCYRGKNGAIEGPFPVPDRFGHLFEPFRDPEGVVCFNNGIKWGFLTALLFLQVLTLIWFSMIVRVAINVLKGGEADDVRSDDEADADQEEEVYEKIYNAMEESIDEFSEPQPFEEEVGVEAINLKGRTSNSRYRKSANHASGVSLPGHSDRKELLGRIGCDKPV</sequence>
<evidence type="ECO:0000256" key="1">
    <source>
        <dbReference type="ARBA" id="ARBA00004141"/>
    </source>
</evidence>
<dbReference type="EMBL" id="VNKQ01000020">
    <property type="protein sequence ID" value="KAG0645153.1"/>
    <property type="molecule type" value="Genomic_DNA"/>
</dbReference>
<comment type="subcellular location">
    <subcellularLocation>
        <location evidence="1">Membrane</location>
        <topology evidence="1">Multi-pass membrane protein</topology>
    </subcellularLocation>
</comment>
<evidence type="ECO:0000256" key="4">
    <source>
        <dbReference type="ARBA" id="ARBA00022989"/>
    </source>
</evidence>
<comment type="similarity">
    <text evidence="2">Belongs to the sphingosine N-acyltransferase family.</text>
</comment>
<dbReference type="Proteomes" id="UP000785200">
    <property type="component" value="Unassembled WGS sequence"/>
</dbReference>
<keyword evidence="11" id="KW-1185">Reference proteome</keyword>
<feature type="transmembrane region" description="Helical" evidence="8">
    <location>
        <begin position="226"/>
        <end position="244"/>
    </location>
</feature>
<dbReference type="OrthoDB" id="537032at2759"/>
<evidence type="ECO:0000256" key="7">
    <source>
        <dbReference type="SAM" id="MobiDB-lite"/>
    </source>
</evidence>
<dbReference type="GO" id="GO:0016020">
    <property type="term" value="C:membrane"/>
    <property type="evidence" value="ECO:0007669"/>
    <property type="project" value="UniProtKB-SubCell"/>
</dbReference>
<evidence type="ECO:0000259" key="9">
    <source>
        <dbReference type="PROSITE" id="PS50922"/>
    </source>
</evidence>
<feature type="transmembrane region" description="Helical" evidence="8">
    <location>
        <begin position="299"/>
        <end position="320"/>
    </location>
</feature>
<name>A0A9P6VDJ9_9HELO</name>
<dbReference type="SMART" id="SM00724">
    <property type="entry name" value="TLC"/>
    <property type="match status" value="1"/>
</dbReference>
<keyword evidence="4 8" id="KW-1133">Transmembrane helix</keyword>
<feature type="transmembrane region" description="Helical" evidence="8">
    <location>
        <begin position="87"/>
        <end position="108"/>
    </location>
</feature>
<evidence type="ECO:0000256" key="6">
    <source>
        <dbReference type="PROSITE-ProRule" id="PRU00205"/>
    </source>
</evidence>
<dbReference type="GO" id="GO:0050291">
    <property type="term" value="F:sphingosine N-acyltransferase activity"/>
    <property type="evidence" value="ECO:0007669"/>
    <property type="project" value="InterPro"/>
</dbReference>
<dbReference type="InterPro" id="IPR016439">
    <property type="entry name" value="Lag1/Lac1-like"/>
</dbReference>
<feature type="region of interest" description="Disordered" evidence="7">
    <location>
        <begin position="471"/>
        <end position="490"/>
    </location>
</feature>
<evidence type="ECO:0000256" key="8">
    <source>
        <dbReference type="SAM" id="Phobius"/>
    </source>
</evidence>
<evidence type="ECO:0000256" key="2">
    <source>
        <dbReference type="ARBA" id="ARBA00009808"/>
    </source>
</evidence>
<comment type="caution">
    <text evidence="10">The sequence shown here is derived from an EMBL/GenBank/DDBJ whole genome shotgun (WGS) entry which is preliminary data.</text>
</comment>
<dbReference type="InterPro" id="IPR006634">
    <property type="entry name" value="TLC-dom"/>
</dbReference>
<keyword evidence="5 6" id="KW-0472">Membrane</keyword>
<evidence type="ECO:0000256" key="5">
    <source>
        <dbReference type="ARBA" id="ARBA00023136"/>
    </source>
</evidence>
<gene>
    <name evidence="10" type="ORF">D0Z07_9246</name>
</gene>
<keyword evidence="3 6" id="KW-0812">Transmembrane</keyword>
<proteinExistence type="inferred from homology"/>
<feature type="transmembrane region" description="Helical" evidence="8">
    <location>
        <begin position="384"/>
        <end position="405"/>
    </location>
</feature>
<dbReference type="PANTHER" id="PTHR12560:SF0">
    <property type="entry name" value="LD18904P"/>
    <property type="match status" value="1"/>
</dbReference>
<dbReference type="PANTHER" id="PTHR12560">
    <property type="entry name" value="LONGEVITY ASSURANCE FACTOR 1 LAG1"/>
    <property type="match status" value="1"/>
</dbReference>
<evidence type="ECO:0000313" key="10">
    <source>
        <dbReference type="EMBL" id="KAG0645153.1"/>
    </source>
</evidence>
<feature type="domain" description="TLC" evidence="9">
    <location>
        <begin position="176"/>
        <end position="413"/>
    </location>
</feature>
<dbReference type="Pfam" id="PF03798">
    <property type="entry name" value="TRAM_LAG1_CLN8"/>
    <property type="match status" value="1"/>
</dbReference>
<accession>A0A9P6VDJ9</accession>